<evidence type="ECO:0000313" key="2">
    <source>
        <dbReference type="Proteomes" id="UP000799779"/>
    </source>
</evidence>
<protein>
    <submittedName>
        <fullName evidence="1">Uncharacterized protein</fullName>
    </submittedName>
</protein>
<dbReference type="AlphaFoldDB" id="A0A6A5WEM0"/>
<organism evidence="1 2">
    <name type="scientific">Amniculicola lignicola CBS 123094</name>
    <dbReference type="NCBI Taxonomy" id="1392246"/>
    <lineage>
        <taxon>Eukaryota</taxon>
        <taxon>Fungi</taxon>
        <taxon>Dikarya</taxon>
        <taxon>Ascomycota</taxon>
        <taxon>Pezizomycotina</taxon>
        <taxon>Dothideomycetes</taxon>
        <taxon>Pleosporomycetidae</taxon>
        <taxon>Pleosporales</taxon>
        <taxon>Amniculicolaceae</taxon>
        <taxon>Amniculicola</taxon>
    </lineage>
</organism>
<accession>A0A6A5WEM0</accession>
<dbReference type="EMBL" id="ML977596">
    <property type="protein sequence ID" value="KAF1999344.1"/>
    <property type="molecule type" value="Genomic_DNA"/>
</dbReference>
<proteinExistence type="predicted"/>
<gene>
    <name evidence="1" type="ORF">P154DRAFT_229711</name>
</gene>
<evidence type="ECO:0000313" key="1">
    <source>
        <dbReference type="EMBL" id="KAF1999344.1"/>
    </source>
</evidence>
<reference evidence="1" key="1">
    <citation type="journal article" date="2020" name="Stud. Mycol.">
        <title>101 Dothideomycetes genomes: a test case for predicting lifestyles and emergence of pathogens.</title>
        <authorList>
            <person name="Haridas S."/>
            <person name="Albert R."/>
            <person name="Binder M."/>
            <person name="Bloem J."/>
            <person name="Labutti K."/>
            <person name="Salamov A."/>
            <person name="Andreopoulos B."/>
            <person name="Baker S."/>
            <person name="Barry K."/>
            <person name="Bills G."/>
            <person name="Bluhm B."/>
            <person name="Cannon C."/>
            <person name="Castanera R."/>
            <person name="Culley D."/>
            <person name="Daum C."/>
            <person name="Ezra D."/>
            <person name="Gonzalez J."/>
            <person name="Henrissat B."/>
            <person name="Kuo A."/>
            <person name="Liang C."/>
            <person name="Lipzen A."/>
            <person name="Lutzoni F."/>
            <person name="Magnuson J."/>
            <person name="Mondo S."/>
            <person name="Nolan M."/>
            <person name="Ohm R."/>
            <person name="Pangilinan J."/>
            <person name="Park H.-J."/>
            <person name="Ramirez L."/>
            <person name="Alfaro M."/>
            <person name="Sun H."/>
            <person name="Tritt A."/>
            <person name="Yoshinaga Y."/>
            <person name="Zwiers L.-H."/>
            <person name="Turgeon B."/>
            <person name="Goodwin S."/>
            <person name="Spatafora J."/>
            <person name="Crous P."/>
            <person name="Grigoriev I."/>
        </authorList>
    </citation>
    <scope>NUCLEOTIDE SEQUENCE</scope>
    <source>
        <strain evidence="1">CBS 123094</strain>
    </source>
</reference>
<sequence length="159" mass="17851">MWILVAFVLRSRDVFNQCNYAIARKMELRGGDSFSDDVNLSTTMISGPMLGRMASIRQYILSIVLDLVKRSLEKCAGINSFGEITGNTEDCALIAFRSLVKGLKKCGWWPQLPEMKLIHQSVNQVMEQLGKIQVRGYPGHNEETCRRPRSGLAPTIVAF</sequence>
<name>A0A6A5WEM0_9PLEO</name>
<keyword evidence="2" id="KW-1185">Reference proteome</keyword>
<dbReference type="Proteomes" id="UP000799779">
    <property type="component" value="Unassembled WGS sequence"/>
</dbReference>